<evidence type="ECO:0000313" key="1">
    <source>
        <dbReference type="EnsemblMetazoa" id="PPA45868.1"/>
    </source>
</evidence>
<dbReference type="EnsemblMetazoa" id="PPA45868.1">
    <property type="protein sequence ID" value="PPA45868.1"/>
    <property type="gene ID" value="WBGene00284237"/>
</dbReference>
<accession>A0A8R1V4W3</accession>
<dbReference type="Proteomes" id="UP000005239">
    <property type="component" value="Unassembled WGS sequence"/>
</dbReference>
<name>A0A454Y1U0_PRIPA</name>
<keyword evidence="2" id="KW-1185">Reference proteome</keyword>
<reference evidence="1" key="2">
    <citation type="submission" date="2022-06" db="UniProtKB">
        <authorList>
            <consortium name="EnsemblMetazoa"/>
        </authorList>
    </citation>
    <scope>IDENTIFICATION</scope>
    <source>
        <strain evidence="1">PS312</strain>
    </source>
</reference>
<protein>
    <submittedName>
        <fullName evidence="1">Uncharacterized protein</fullName>
    </submittedName>
</protein>
<proteinExistence type="predicted"/>
<gene>
    <name evidence="1" type="primary">WBGene00284237</name>
</gene>
<evidence type="ECO:0000313" key="2">
    <source>
        <dbReference type="Proteomes" id="UP000005239"/>
    </source>
</evidence>
<sequence length="61" mass="6913">MKLLILTFLAIFTLAANSATIPGMHCIGPKKALESRRNKRDALAYSTDNQRFKRLHNNRKG</sequence>
<organism evidence="1 2">
    <name type="scientific">Pristionchus pacificus</name>
    <name type="common">Parasitic nematode worm</name>
    <dbReference type="NCBI Taxonomy" id="54126"/>
    <lineage>
        <taxon>Eukaryota</taxon>
        <taxon>Metazoa</taxon>
        <taxon>Ecdysozoa</taxon>
        <taxon>Nematoda</taxon>
        <taxon>Chromadorea</taxon>
        <taxon>Rhabditida</taxon>
        <taxon>Rhabditina</taxon>
        <taxon>Diplogasteromorpha</taxon>
        <taxon>Diplogasteroidea</taxon>
        <taxon>Neodiplogasteridae</taxon>
        <taxon>Pristionchus</taxon>
    </lineage>
</organism>
<dbReference type="AlphaFoldDB" id="A0A454Y1U0"/>
<reference evidence="2" key="1">
    <citation type="journal article" date="2008" name="Nat. Genet.">
        <title>The Pristionchus pacificus genome provides a unique perspective on nematode lifestyle and parasitism.</title>
        <authorList>
            <person name="Dieterich C."/>
            <person name="Clifton S.W."/>
            <person name="Schuster L.N."/>
            <person name="Chinwalla A."/>
            <person name="Delehaunty K."/>
            <person name="Dinkelacker I."/>
            <person name="Fulton L."/>
            <person name="Fulton R."/>
            <person name="Godfrey J."/>
            <person name="Minx P."/>
            <person name="Mitreva M."/>
            <person name="Roeseler W."/>
            <person name="Tian H."/>
            <person name="Witte H."/>
            <person name="Yang S.P."/>
            <person name="Wilson R.K."/>
            <person name="Sommer R.J."/>
        </authorList>
    </citation>
    <scope>NUCLEOTIDE SEQUENCE [LARGE SCALE GENOMIC DNA]</scope>
    <source>
        <strain evidence="2">PS312</strain>
    </source>
</reference>
<accession>A0A454Y1U0</accession>